<dbReference type="InterPro" id="IPR044730">
    <property type="entry name" value="RNase_H-like_dom_plant"/>
</dbReference>
<dbReference type="PANTHER" id="PTHR46890">
    <property type="entry name" value="NON-LTR RETROLELEMENT REVERSE TRANSCRIPTASE-LIKE PROTEIN-RELATED"/>
    <property type="match status" value="1"/>
</dbReference>
<feature type="domain" description="RNase H type-1" evidence="2">
    <location>
        <begin position="392"/>
        <end position="503"/>
    </location>
</feature>
<feature type="region of interest" description="Disordered" evidence="1">
    <location>
        <begin position="155"/>
        <end position="190"/>
    </location>
</feature>
<keyword evidence="4" id="KW-1185">Reference proteome</keyword>
<protein>
    <recommendedName>
        <fullName evidence="2">RNase H type-1 domain-containing protein</fullName>
    </recommendedName>
</protein>
<dbReference type="InterPro" id="IPR036397">
    <property type="entry name" value="RNaseH_sf"/>
</dbReference>
<dbReference type="GO" id="GO:0003676">
    <property type="term" value="F:nucleic acid binding"/>
    <property type="evidence" value="ECO:0007669"/>
    <property type="project" value="InterPro"/>
</dbReference>
<dbReference type="EMBL" id="JAUUTY010000003">
    <property type="protein sequence ID" value="KAK1666370.1"/>
    <property type="molecule type" value="Genomic_DNA"/>
</dbReference>
<dbReference type="CDD" id="cd06222">
    <property type="entry name" value="RNase_H_like"/>
    <property type="match status" value="1"/>
</dbReference>
<dbReference type="InterPro" id="IPR002156">
    <property type="entry name" value="RNaseH_domain"/>
</dbReference>
<evidence type="ECO:0000256" key="1">
    <source>
        <dbReference type="SAM" id="MobiDB-lite"/>
    </source>
</evidence>
<dbReference type="Proteomes" id="UP001231189">
    <property type="component" value="Unassembled WGS sequence"/>
</dbReference>
<reference evidence="3" key="1">
    <citation type="submission" date="2023-07" db="EMBL/GenBank/DDBJ databases">
        <title>A chromosome-level genome assembly of Lolium multiflorum.</title>
        <authorList>
            <person name="Chen Y."/>
            <person name="Copetti D."/>
            <person name="Kolliker R."/>
            <person name="Studer B."/>
        </authorList>
    </citation>
    <scope>NUCLEOTIDE SEQUENCE</scope>
    <source>
        <strain evidence="3">02402/16</strain>
        <tissue evidence="3">Leaf</tissue>
    </source>
</reference>
<dbReference type="SUPFAM" id="SSF53098">
    <property type="entry name" value="Ribonuclease H-like"/>
    <property type="match status" value="1"/>
</dbReference>
<feature type="compositionally biased region" description="Polar residues" evidence="1">
    <location>
        <begin position="168"/>
        <end position="189"/>
    </location>
</feature>
<name>A0AAD8WNK8_LOLMU</name>
<dbReference type="InterPro" id="IPR043502">
    <property type="entry name" value="DNA/RNA_pol_sf"/>
</dbReference>
<dbReference type="SUPFAM" id="SSF56672">
    <property type="entry name" value="DNA/RNA polymerases"/>
    <property type="match status" value="1"/>
</dbReference>
<dbReference type="CDD" id="cd01650">
    <property type="entry name" value="RT_nLTR_like"/>
    <property type="match status" value="1"/>
</dbReference>
<evidence type="ECO:0000313" key="4">
    <source>
        <dbReference type="Proteomes" id="UP001231189"/>
    </source>
</evidence>
<dbReference type="Gene3D" id="3.30.420.10">
    <property type="entry name" value="Ribonuclease H-like superfamily/Ribonuclease H"/>
    <property type="match status" value="1"/>
</dbReference>
<dbReference type="InterPro" id="IPR052343">
    <property type="entry name" value="Retrotransposon-Effector_Assoc"/>
</dbReference>
<dbReference type="PANTHER" id="PTHR46890:SF48">
    <property type="entry name" value="RNA-DIRECTED DNA POLYMERASE"/>
    <property type="match status" value="1"/>
</dbReference>
<dbReference type="AlphaFoldDB" id="A0AAD8WNK8"/>
<dbReference type="GO" id="GO:0004523">
    <property type="term" value="F:RNA-DNA hybrid ribonuclease activity"/>
    <property type="evidence" value="ECO:0007669"/>
    <property type="project" value="InterPro"/>
</dbReference>
<dbReference type="Pfam" id="PF13456">
    <property type="entry name" value="RVT_3"/>
    <property type="match status" value="1"/>
</dbReference>
<gene>
    <name evidence="3" type="ORF">QYE76_054529</name>
</gene>
<proteinExistence type="predicted"/>
<organism evidence="3 4">
    <name type="scientific">Lolium multiflorum</name>
    <name type="common">Italian ryegrass</name>
    <name type="synonym">Lolium perenne subsp. multiflorum</name>
    <dbReference type="NCBI Taxonomy" id="4521"/>
    <lineage>
        <taxon>Eukaryota</taxon>
        <taxon>Viridiplantae</taxon>
        <taxon>Streptophyta</taxon>
        <taxon>Embryophyta</taxon>
        <taxon>Tracheophyta</taxon>
        <taxon>Spermatophyta</taxon>
        <taxon>Magnoliopsida</taxon>
        <taxon>Liliopsida</taxon>
        <taxon>Poales</taxon>
        <taxon>Poaceae</taxon>
        <taxon>BOP clade</taxon>
        <taxon>Pooideae</taxon>
        <taxon>Poodae</taxon>
        <taxon>Poeae</taxon>
        <taxon>Poeae Chloroplast Group 2 (Poeae type)</taxon>
        <taxon>Loliodinae</taxon>
        <taxon>Loliinae</taxon>
        <taxon>Lolium</taxon>
    </lineage>
</organism>
<evidence type="ECO:0000313" key="3">
    <source>
        <dbReference type="EMBL" id="KAK1666370.1"/>
    </source>
</evidence>
<dbReference type="InterPro" id="IPR012337">
    <property type="entry name" value="RNaseH-like_sf"/>
</dbReference>
<evidence type="ECO:0000259" key="2">
    <source>
        <dbReference type="Pfam" id="PF13456"/>
    </source>
</evidence>
<accession>A0AAD8WNK8</accession>
<comment type="caution">
    <text evidence="3">The sequence shown here is derived from an EMBL/GenBank/DDBJ whole genome shotgun (WGS) entry which is preliminary data.</text>
</comment>
<sequence length="537" mass="60644">MDDEHQFEDDLIYQAEALDVHATRWKDPRMLKEMHIEEYFSFFLEHTRMDGFASGPYKTYAEITRKFLASFRLSGRWIIEQEEHEWELAPEAPQDDACPEEASEPPHQEVLENIPAPPHVAWYEHVPHAHYAWIAPAPPAHDVWYAVAPPAPDAWGFAPTTPDHQPGEGSSSQWGNEGASSQWGSQGPSTVMDHTVGVQDPIIPATSFTQAWGKLIEEKVDIEMNENLIRDFTDREISDALFQIGPLKAPGADGFPARFFQRNWGTIKEEVIRAVKKFFADGEMPPEVNETIIVLIPKNNEPISLKDFRPISLCNVVYKIVAKCIANRLRPMLDGIISENQSAYIPERLITDNALIAFECFHNIQSNKKKDSNFCAYKLDLTKAYERVDWDHERGTTGAVIRDHLGKIIVAAGNTIPRCNSAEEAEAFAHLEGAKLAKEWTNGHVIFESDCSQVVNAMHQGRESLSNLRSILSDFIVEASCCQQWTCIHVKRAKNAVAHECAAYVQQVGGTYVWDLLFPERVTNAYALDCNRIMSLD</sequence>